<gene>
    <name evidence="4" type="ORF">MPNA5863</name>
</gene>
<reference evidence="5" key="1">
    <citation type="journal article" date="2012" name="J. Bacteriol.">
        <title>Complete genome sequence of Mycoplasma pneumoniae type 2a strain 309, isolated in Japan.</title>
        <authorList>
            <person name="Kenri T."/>
            <person name="Horino A."/>
            <person name="Matsui M."/>
            <person name="Sasaki Y."/>
            <person name="Suzuki S."/>
            <person name="Narita M."/>
            <person name="Ohya H."/>
            <person name="Okazaki N."/>
            <person name="Shibayama K."/>
        </authorList>
    </citation>
    <scope>NUCLEOTIDE SEQUENCE [LARGE SCALE GENOMIC DNA]</scope>
    <source>
        <strain evidence="5">309</strain>
    </source>
</reference>
<dbReference type="AlphaFoldDB" id="A0AB33HPY2"/>
<accession>A0AB33HPY2</accession>
<organism evidence="4 5">
    <name type="scientific">Mycoplasmoides pneumoniae 309</name>
    <dbReference type="NCBI Taxonomy" id="1112856"/>
    <lineage>
        <taxon>Bacteria</taxon>
        <taxon>Bacillati</taxon>
        <taxon>Mycoplasmatota</taxon>
        <taxon>Mycoplasmoidales</taxon>
        <taxon>Mycoplasmoidaceae</taxon>
        <taxon>Mycoplasmoides</taxon>
    </lineage>
</organism>
<keyword evidence="4" id="KW-0449">Lipoprotein</keyword>
<evidence type="ECO:0000256" key="1">
    <source>
        <dbReference type="ARBA" id="ARBA00007807"/>
    </source>
</evidence>
<dbReference type="InterPro" id="IPR022382">
    <property type="entry name" value="Mycoplasma_peptidase_DUF31"/>
</dbReference>
<evidence type="ECO:0000313" key="5">
    <source>
        <dbReference type="Proteomes" id="UP000007105"/>
    </source>
</evidence>
<comment type="similarity">
    <text evidence="1">Belongs to the MG067/MG068/MG395 family.</text>
</comment>
<name>A0AB33HPY2_MYCPM</name>
<proteinExistence type="inferred from homology"/>
<feature type="signal peptide" evidence="2">
    <location>
        <begin position="1"/>
        <end position="24"/>
    </location>
</feature>
<dbReference type="RefSeq" id="WP_014325618.1">
    <property type="nucleotide sequence ID" value="NC_016807.1"/>
</dbReference>
<feature type="chain" id="PRO_5044289245" evidence="2">
    <location>
        <begin position="25"/>
        <end position="466"/>
    </location>
</feature>
<dbReference type="PRINTS" id="PR00840">
    <property type="entry name" value="Y06768FAMILY"/>
</dbReference>
<sequence>MALAFKRFGFLASIASLTLLNACATVQLPNQFEGFYINNIPNSTEIHRANYDLVFSLDFTNRYNLENKTKDFAIYGSGWLIDWKKPDKNKKNDPFRVYLATNLHLGDNLQTLGNYSPYNKLDPEYGVTKAFRLAKYTSVKDFVLPSQLGLPNDAKAFVTAQPTVLPKTAFTSRDFVDYSLPKDQVDKKEELTDLHWVRGTKSNTTDSLSYADFSVLEMPLFLDKTTDRKIFNHFIQPAINTYKQLGDSLNIFANPTLDQLKQNRYYVLGYPNLRNSVRTLLVNQTKASIAAAKTIPQQTTQESKTEKPFVVGKSTVKPTLIRNKGDKFNGSTVAWRYDHVAGFQFGQNFQGRHYQQYGKGIVLNHAGFTGGVSGTVVLNDLKKIAGIYFATHFTANGDWGVIQLLRWNAKNSSDETRSVAYDLIFGNSNTKHFYAQFAKQQKTHLYEQITKTRDPQFRFVEKAKKN</sequence>
<evidence type="ECO:0000259" key="3">
    <source>
        <dbReference type="Pfam" id="PF01732"/>
    </source>
</evidence>
<evidence type="ECO:0000313" key="4">
    <source>
        <dbReference type="EMBL" id="BAL22168.1"/>
    </source>
</evidence>
<dbReference type="KEGG" id="mpm:MPNA5863"/>
<dbReference type="InterPro" id="IPR022381">
    <property type="entry name" value="Uncharacterised_MG067"/>
</dbReference>
<feature type="domain" description="DUF31" evidence="3">
    <location>
        <begin position="45"/>
        <end position="390"/>
    </location>
</feature>
<dbReference type="EMBL" id="AP012303">
    <property type="protein sequence ID" value="BAL22168.1"/>
    <property type="molecule type" value="Genomic_DNA"/>
</dbReference>
<evidence type="ECO:0000256" key="2">
    <source>
        <dbReference type="SAM" id="SignalP"/>
    </source>
</evidence>
<dbReference type="Proteomes" id="UP000007105">
    <property type="component" value="Chromosome"/>
</dbReference>
<protein>
    <submittedName>
        <fullName evidence="4">Lipoprotein</fullName>
    </submittedName>
</protein>
<dbReference type="Pfam" id="PF01732">
    <property type="entry name" value="Mycop_pep_DUF31"/>
    <property type="match status" value="1"/>
</dbReference>
<keyword evidence="2" id="KW-0732">Signal</keyword>